<organism evidence="2 3">
    <name type="scientific">Hevea brasiliensis</name>
    <name type="common">Para rubber tree</name>
    <name type="synonym">Siphonia brasiliensis</name>
    <dbReference type="NCBI Taxonomy" id="3981"/>
    <lineage>
        <taxon>Eukaryota</taxon>
        <taxon>Viridiplantae</taxon>
        <taxon>Streptophyta</taxon>
        <taxon>Embryophyta</taxon>
        <taxon>Tracheophyta</taxon>
        <taxon>Spermatophyta</taxon>
        <taxon>Magnoliopsida</taxon>
        <taxon>eudicotyledons</taxon>
        <taxon>Gunneridae</taxon>
        <taxon>Pentapetalae</taxon>
        <taxon>rosids</taxon>
        <taxon>fabids</taxon>
        <taxon>Malpighiales</taxon>
        <taxon>Euphorbiaceae</taxon>
        <taxon>Crotonoideae</taxon>
        <taxon>Micrandreae</taxon>
        <taxon>Hevea</taxon>
    </lineage>
</organism>
<keyword evidence="1" id="KW-0472">Membrane</keyword>
<sequence length="220" mass="24083">MPQSGQAECHCIASEGTPQQREAAQLGTLRVLNAVQAKVAMRETTKARPIPKLQPGKALLFMGTKVNGLDTKVLLDSGANQNLVSVEEATRIIPTALCECQSKVWAKLLAVAQFFYNLQRSESTQQSPFEIATSQQPLAPHAVAAGYTGGMLEPTRKFWAAGWMSWAIGWLMMVCSWLAGRSLGQSNLISGWQLARKLKSSRILSISPDYPRQLAREALQ</sequence>
<keyword evidence="3" id="KW-1185">Reference proteome</keyword>
<dbReference type="AlphaFoldDB" id="A0A6A6KNY0"/>
<evidence type="ECO:0000256" key="1">
    <source>
        <dbReference type="SAM" id="Phobius"/>
    </source>
</evidence>
<accession>A0A6A6KNY0</accession>
<evidence type="ECO:0000313" key="3">
    <source>
        <dbReference type="Proteomes" id="UP000467840"/>
    </source>
</evidence>
<keyword evidence="1" id="KW-1133">Transmembrane helix</keyword>
<evidence type="ECO:0000313" key="2">
    <source>
        <dbReference type="EMBL" id="KAF2289985.1"/>
    </source>
</evidence>
<dbReference type="EMBL" id="JAAGAX010000016">
    <property type="protein sequence ID" value="KAF2289985.1"/>
    <property type="molecule type" value="Genomic_DNA"/>
</dbReference>
<feature type="transmembrane region" description="Helical" evidence="1">
    <location>
        <begin position="158"/>
        <end position="179"/>
    </location>
</feature>
<reference evidence="2 3" key="1">
    <citation type="journal article" date="2020" name="Mol. Plant">
        <title>The Chromosome-Based Rubber Tree Genome Provides New Insights into Spurge Genome Evolution and Rubber Biosynthesis.</title>
        <authorList>
            <person name="Liu J."/>
            <person name="Shi C."/>
            <person name="Shi C.C."/>
            <person name="Li W."/>
            <person name="Zhang Q.J."/>
            <person name="Zhang Y."/>
            <person name="Li K."/>
            <person name="Lu H.F."/>
            <person name="Shi C."/>
            <person name="Zhu S.T."/>
            <person name="Xiao Z.Y."/>
            <person name="Nan H."/>
            <person name="Yue Y."/>
            <person name="Zhu X.G."/>
            <person name="Wu Y."/>
            <person name="Hong X.N."/>
            <person name="Fan G.Y."/>
            <person name="Tong Y."/>
            <person name="Zhang D."/>
            <person name="Mao C.L."/>
            <person name="Liu Y.L."/>
            <person name="Hao S.J."/>
            <person name="Liu W.Q."/>
            <person name="Lv M.Q."/>
            <person name="Zhang H.B."/>
            <person name="Liu Y."/>
            <person name="Hu-Tang G.R."/>
            <person name="Wang J.P."/>
            <person name="Wang J.H."/>
            <person name="Sun Y.H."/>
            <person name="Ni S.B."/>
            <person name="Chen W.B."/>
            <person name="Zhang X.C."/>
            <person name="Jiao Y.N."/>
            <person name="Eichler E.E."/>
            <person name="Li G.H."/>
            <person name="Liu X."/>
            <person name="Gao L.Z."/>
        </authorList>
    </citation>
    <scope>NUCLEOTIDE SEQUENCE [LARGE SCALE GENOMIC DNA]</scope>
    <source>
        <strain evidence="3">cv. GT1</strain>
        <tissue evidence="2">Leaf</tissue>
    </source>
</reference>
<gene>
    <name evidence="2" type="ORF">GH714_039419</name>
</gene>
<keyword evidence="1" id="KW-0812">Transmembrane</keyword>
<proteinExistence type="predicted"/>
<name>A0A6A6KNY0_HEVBR</name>
<comment type="caution">
    <text evidence="2">The sequence shown here is derived from an EMBL/GenBank/DDBJ whole genome shotgun (WGS) entry which is preliminary data.</text>
</comment>
<protein>
    <submittedName>
        <fullName evidence="2">Uncharacterized protein</fullName>
    </submittedName>
</protein>
<dbReference type="Proteomes" id="UP000467840">
    <property type="component" value="Chromosome 8"/>
</dbReference>